<dbReference type="SUPFAM" id="SSF82171">
    <property type="entry name" value="DPP6 N-terminal domain-like"/>
    <property type="match status" value="1"/>
</dbReference>
<keyword evidence="3" id="KW-1133">Transmembrane helix</keyword>
<gene>
    <name evidence="5" type="ORF">EXU30_15070</name>
</gene>
<dbReference type="GO" id="GO:0000160">
    <property type="term" value="P:phosphorelay signal transduction system"/>
    <property type="evidence" value="ECO:0007669"/>
    <property type="project" value="InterPro"/>
</dbReference>
<dbReference type="KEGG" id="smai:EXU30_15070"/>
<feature type="transmembrane region" description="Helical" evidence="3">
    <location>
        <begin position="128"/>
        <end position="147"/>
    </location>
</feature>
<proteinExistence type="predicted"/>
<reference evidence="5 6" key="1">
    <citation type="submission" date="2019-02" db="EMBL/GenBank/DDBJ databases">
        <title>Shewanella sp. D4-2 isolated from Dokdo Island.</title>
        <authorList>
            <person name="Baek K."/>
        </authorList>
    </citation>
    <scope>NUCLEOTIDE SEQUENCE [LARGE SCALE GENOMIC DNA]</scope>
    <source>
        <strain evidence="5 6">D4-2</strain>
    </source>
</reference>
<dbReference type="EMBL" id="CP036200">
    <property type="protein sequence ID" value="QBF83851.1"/>
    <property type="molecule type" value="Genomic_DNA"/>
</dbReference>
<keyword evidence="3" id="KW-0812">Transmembrane</keyword>
<dbReference type="Proteomes" id="UP000291106">
    <property type="component" value="Chromosome"/>
</dbReference>
<name>A0A411PJR6_9GAMM</name>
<dbReference type="InterPro" id="IPR011042">
    <property type="entry name" value="6-blade_b-propeller_TolB-like"/>
</dbReference>
<dbReference type="Pfam" id="PF16472">
    <property type="entry name" value="DUF5050"/>
    <property type="match status" value="1"/>
</dbReference>
<evidence type="ECO:0000259" key="4">
    <source>
        <dbReference type="PROSITE" id="PS51755"/>
    </source>
</evidence>
<feature type="domain" description="OmpR/PhoB-type" evidence="4">
    <location>
        <begin position="3"/>
        <end position="102"/>
    </location>
</feature>
<dbReference type="Gene3D" id="2.120.10.30">
    <property type="entry name" value="TolB, C-terminal domain"/>
    <property type="match status" value="2"/>
</dbReference>
<dbReference type="SUPFAM" id="SSF101898">
    <property type="entry name" value="NHL repeat"/>
    <property type="match status" value="1"/>
</dbReference>
<keyword evidence="1 2" id="KW-0238">DNA-binding</keyword>
<dbReference type="OrthoDB" id="9782895at2"/>
<dbReference type="Gene3D" id="1.10.10.10">
    <property type="entry name" value="Winged helix-like DNA-binding domain superfamily/Winged helix DNA-binding domain"/>
    <property type="match status" value="1"/>
</dbReference>
<evidence type="ECO:0000256" key="1">
    <source>
        <dbReference type="ARBA" id="ARBA00023125"/>
    </source>
</evidence>
<keyword evidence="3" id="KW-0472">Membrane</keyword>
<dbReference type="InterPro" id="IPR001867">
    <property type="entry name" value="OmpR/PhoB-type_DNA-bd"/>
</dbReference>
<sequence length="707" mass="78793">MTLAQYQIGPCTLDTNLLLLSCNELQQKLPAKVCELLQLFLTSEENIVSRADAIEQIWAGNQGVGEKGFTNSVWVIRKAFKDLGVEDEVFLTLPKVGYQLLLSNQALNSVATINTETKPQAGRQAKPWLWPGVVVLLIMVIVAQAFWPKDPQAPVKVQTNTVKQSKVTNYEGVEEHIAVSHSGQYLAMQWRAGEQLGKIYIQDLTQQQAPLNQITLGEHEEASPAWSLSDSKLAYVRIDDAGSCEVRVRHLQNNTDTLVASDCFYLPFKRVLTWSSHDDDTLIYAKQLADRVALFAYSELTGQSQQVSFPAENEVDFAPHELASQNRFAFIREKSASMQMSLLVQNGAKVKTPITDDEKQQSLTPLIQNRVTIVDFDYDVSEQVFYVNYLDGGELLLSKIGLDGELLQSIPHSGMPSNLSFDQAKQTLFSSQHISKEYIAQVKLADKQTINTISSSSRDMYARFSKQTQDVLFLSNRAQLWAVWKNNGASSINLTKDMGNAGVPSVSPTSSQFAVSINKDNDQTLYLGDINSAIFTPVDTQGVTAENLSWSSDGNTLYFKGTKAGENAIYAYNIATKQQTVVLEGEGNYALEGEAPHILYLSKFNQNGIWRFDRNTSQLTRITDALTKYDFGSFFYQDGYVYFVMRTNEHDKIERISLSGEQQTVLSFSANTIRKFYGLSPADGGSILLTLKVANEADVMKYPLAND</sequence>
<protein>
    <submittedName>
        <fullName evidence="5">DUF5050 domain-containing protein</fullName>
    </submittedName>
</protein>
<dbReference type="RefSeq" id="WP_130601377.1">
    <property type="nucleotide sequence ID" value="NZ_CP036200.1"/>
</dbReference>
<dbReference type="InterPro" id="IPR032485">
    <property type="entry name" value="LRP1-like_beta_prop"/>
</dbReference>
<organism evidence="5 6">
    <name type="scientific">Shewanella maritima</name>
    <dbReference type="NCBI Taxonomy" id="2520507"/>
    <lineage>
        <taxon>Bacteria</taxon>
        <taxon>Pseudomonadati</taxon>
        <taxon>Pseudomonadota</taxon>
        <taxon>Gammaproteobacteria</taxon>
        <taxon>Alteromonadales</taxon>
        <taxon>Shewanellaceae</taxon>
        <taxon>Shewanella</taxon>
    </lineage>
</organism>
<evidence type="ECO:0000256" key="2">
    <source>
        <dbReference type="PROSITE-ProRule" id="PRU01091"/>
    </source>
</evidence>
<dbReference type="PROSITE" id="PS51755">
    <property type="entry name" value="OMPR_PHOB"/>
    <property type="match status" value="1"/>
</dbReference>
<dbReference type="GO" id="GO:0003677">
    <property type="term" value="F:DNA binding"/>
    <property type="evidence" value="ECO:0007669"/>
    <property type="project" value="UniProtKB-UniRule"/>
</dbReference>
<evidence type="ECO:0000313" key="6">
    <source>
        <dbReference type="Proteomes" id="UP000291106"/>
    </source>
</evidence>
<dbReference type="PANTHER" id="PTHR36842:SF1">
    <property type="entry name" value="PROTEIN TOLB"/>
    <property type="match status" value="1"/>
</dbReference>
<evidence type="ECO:0000313" key="5">
    <source>
        <dbReference type="EMBL" id="QBF83851.1"/>
    </source>
</evidence>
<dbReference type="InterPro" id="IPR016032">
    <property type="entry name" value="Sig_transdc_resp-reg_C-effctor"/>
</dbReference>
<keyword evidence="6" id="KW-1185">Reference proteome</keyword>
<dbReference type="AlphaFoldDB" id="A0A411PJR6"/>
<feature type="DNA-binding region" description="OmpR/PhoB-type" evidence="2">
    <location>
        <begin position="3"/>
        <end position="102"/>
    </location>
</feature>
<dbReference type="SUPFAM" id="SSF46894">
    <property type="entry name" value="C-terminal effector domain of the bipartite response regulators"/>
    <property type="match status" value="1"/>
</dbReference>
<dbReference type="InterPro" id="IPR036388">
    <property type="entry name" value="WH-like_DNA-bd_sf"/>
</dbReference>
<evidence type="ECO:0000256" key="3">
    <source>
        <dbReference type="SAM" id="Phobius"/>
    </source>
</evidence>
<dbReference type="GO" id="GO:0006355">
    <property type="term" value="P:regulation of DNA-templated transcription"/>
    <property type="evidence" value="ECO:0007669"/>
    <property type="project" value="InterPro"/>
</dbReference>
<accession>A0A411PJR6</accession>
<dbReference type="PANTHER" id="PTHR36842">
    <property type="entry name" value="PROTEIN TOLB HOMOLOG"/>
    <property type="match status" value="1"/>
</dbReference>